<dbReference type="EMBL" id="JAKIKS010000271">
    <property type="protein sequence ID" value="MCL1127964.1"/>
    <property type="molecule type" value="Genomic_DNA"/>
</dbReference>
<evidence type="ECO:0000256" key="1">
    <source>
        <dbReference type="SAM" id="MobiDB-lite"/>
    </source>
</evidence>
<name>A0ABT0LJU1_9GAMM</name>
<evidence type="ECO:0000313" key="3">
    <source>
        <dbReference type="Proteomes" id="UP001203423"/>
    </source>
</evidence>
<organism evidence="2 3">
    <name type="scientific">Shewanella surugensis</name>
    <dbReference type="NCBI Taxonomy" id="212020"/>
    <lineage>
        <taxon>Bacteria</taxon>
        <taxon>Pseudomonadati</taxon>
        <taxon>Pseudomonadota</taxon>
        <taxon>Gammaproteobacteria</taxon>
        <taxon>Alteromonadales</taxon>
        <taxon>Shewanellaceae</taxon>
        <taxon>Shewanella</taxon>
    </lineage>
</organism>
<protein>
    <submittedName>
        <fullName evidence="2">Uncharacterized protein</fullName>
    </submittedName>
</protein>
<comment type="caution">
    <text evidence="2">The sequence shown here is derived from an EMBL/GenBank/DDBJ whole genome shotgun (WGS) entry which is preliminary data.</text>
</comment>
<feature type="region of interest" description="Disordered" evidence="1">
    <location>
        <begin position="1"/>
        <end position="35"/>
    </location>
</feature>
<reference evidence="2 3" key="1">
    <citation type="submission" date="2022-01" db="EMBL/GenBank/DDBJ databases">
        <title>Whole genome-based taxonomy of the Shewanellaceae.</title>
        <authorList>
            <person name="Martin-Rodriguez A.J."/>
        </authorList>
    </citation>
    <scope>NUCLEOTIDE SEQUENCE [LARGE SCALE GENOMIC DNA]</scope>
    <source>
        <strain evidence="2 3">DSM 17177</strain>
    </source>
</reference>
<proteinExistence type="predicted"/>
<accession>A0ABT0LJU1</accession>
<keyword evidence="3" id="KW-1185">Reference proteome</keyword>
<evidence type="ECO:0000313" key="2">
    <source>
        <dbReference type="EMBL" id="MCL1127964.1"/>
    </source>
</evidence>
<dbReference type="Proteomes" id="UP001203423">
    <property type="component" value="Unassembled WGS sequence"/>
</dbReference>
<gene>
    <name evidence="2" type="ORF">L2764_26815</name>
</gene>
<sequence length="35" mass="3842">MTSRSKHPKQSLEVQDAFKKLPTGNAPSHSRPPPS</sequence>